<comment type="caution">
    <text evidence="4">Lacks conserved residue(s) required for the propagation of feature annotation.</text>
</comment>
<dbReference type="CDD" id="cd07205">
    <property type="entry name" value="Pat_PNPLA6_PNPLA7_NTE1_like"/>
    <property type="match status" value="1"/>
</dbReference>
<keyword evidence="1 4" id="KW-0378">Hydrolase</keyword>
<dbReference type="InterPro" id="IPR016035">
    <property type="entry name" value="Acyl_Trfase/lysoPLipase"/>
</dbReference>
<name>A0A7C5Q8X4_AQUAO</name>
<dbReference type="Gene3D" id="3.40.1090.10">
    <property type="entry name" value="Cytosolic phospholipase A2 catalytic domain"/>
    <property type="match status" value="1"/>
</dbReference>
<sequence>MRINLILSGGAARGIAHLGVLKALEELGYSVKALSGSSAGAIVAVFYASGYTPEDMLRLVKETRWFSLFQPRIPRSGLFSLRRAETYLRELISAERIEDLGKKVYICATDLLSGQALYFGKGDLVPVLLGSCALPGIFEPVRYEDHVLIDGGIVNNLPIEPFERYRTPKVGVDVNPLERIENPGSIVSILVRSFFLAVRSNTDKRRDMCDLVITPDLIRYSPLDVKKADDIYRIGYEETIRVMSGRSLARGSPRKPCRRDPPEKPPSGRR</sequence>
<keyword evidence="3 4" id="KW-0443">Lipid metabolism</keyword>
<evidence type="ECO:0000256" key="3">
    <source>
        <dbReference type="ARBA" id="ARBA00023098"/>
    </source>
</evidence>
<dbReference type="InterPro" id="IPR050301">
    <property type="entry name" value="NTE"/>
</dbReference>
<evidence type="ECO:0000259" key="6">
    <source>
        <dbReference type="PROSITE" id="PS51635"/>
    </source>
</evidence>
<evidence type="ECO:0000256" key="2">
    <source>
        <dbReference type="ARBA" id="ARBA00022963"/>
    </source>
</evidence>
<protein>
    <submittedName>
        <fullName evidence="7">Patatin-like phospholipase family protein</fullName>
    </submittedName>
</protein>
<evidence type="ECO:0000256" key="4">
    <source>
        <dbReference type="PROSITE-ProRule" id="PRU01161"/>
    </source>
</evidence>
<feature type="domain" description="PNPLA" evidence="6">
    <location>
        <begin position="5"/>
        <end position="163"/>
    </location>
</feature>
<dbReference type="PROSITE" id="PS51635">
    <property type="entry name" value="PNPLA"/>
    <property type="match status" value="1"/>
</dbReference>
<dbReference type="SUPFAM" id="SSF52151">
    <property type="entry name" value="FabD/lysophospholipase-like"/>
    <property type="match status" value="1"/>
</dbReference>
<dbReference type="PANTHER" id="PTHR14226">
    <property type="entry name" value="NEUROPATHY TARGET ESTERASE/SWISS CHEESE D.MELANOGASTER"/>
    <property type="match status" value="1"/>
</dbReference>
<evidence type="ECO:0000313" key="7">
    <source>
        <dbReference type="EMBL" id="HHJ64375.1"/>
    </source>
</evidence>
<evidence type="ECO:0000256" key="1">
    <source>
        <dbReference type="ARBA" id="ARBA00022801"/>
    </source>
</evidence>
<reference evidence="7" key="1">
    <citation type="journal article" date="2020" name="mSystems">
        <title>Genome- and Community-Level Interaction Insights into Carbon Utilization and Element Cycling Functions of Hydrothermarchaeota in Hydrothermal Sediment.</title>
        <authorList>
            <person name="Zhou Z."/>
            <person name="Liu Y."/>
            <person name="Xu W."/>
            <person name="Pan J."/>
            <person name="Luo Z.H."/>
            <person name="Li M."/>
        </authorList>
    </citation>
    <scope>NUCLEOTIDE SEQUENCE [LARGE SCALE GENOMIC DNA]</scope>
    <source>
        <strain evidence="7">HyVt-501</strain>
    </source>
</reference>
<feature type="short sequence motif" description="DGA/G" evidence="4">
    <location>
        <begin position="150"/>
        <end position="152"/>
    </location>
</feature>
<feature type="region of interest" description="Disordered" evidence="5">
    <location>
        <begin position="245"/>
        <end position="270"/>
    </location>
</feature>
<proteinExistence type="predicted"/>
<dbReference type="PANTHER" id="PTHR14226:SF78">
    <property type="entry name" value="SLR0060 PROTEIN"/>
    <property type="match status" value="1"/>
</dbReference>
<keyword evidence="2 4" id="KW-0442">Lipid degradation</keyword>
<feature type="active site" description="Proton acceptor" evidence="4">
    <location>
        <position position="150"/>
    </location>
</feature>
<comment type="caution">
    <text evidence="7">The sequence shown here is derived from an EMBL/GenBank/DDBJ whole genome shotgun (WGS) entry which is preliminary data.</text>
</comment>
<gene>
    <name evidence="7" type="ORF">ENJ61_05645</name>
</gene>
<feature type="short sequence motif" description="GXSXG" evidence="4">
    <location>
        <begin position="36"/>
        <end position="40"/>
    </location>
</feature>
<dbReference type="InterPro" id="IPR002641">
    <property type="entry name" value="PNPLA_dom"/>
</dbReference>
<dbReference type="AlphaFoldDB" id="A0A7C5Q8X4"/>
<dbReference type="Proteomes" id="UP000885792">
    <property type="component" value="Unassembled WGS sequence"/>
</dbReference>
<dbReference type="GO" id="GO:0016787">
    <property type="term" value="F:hydrolase activity"/>
    <property type="evidence" value="ECO:0007669"/>
    <property type="project" value="UniProtKB-UniRule"/>
</dbReference>
<dbReference type="GO" id="GO:0016042">
    <property type="term" value="P:lipid catabolic process"/>
    <property type="evidence" value="ECO:0007669"/>
    <property type="project" value="UniProtKB-UniRule"/>
</dbReference>
<dbReference type="EMBL" id="DRNB01000204">
    <property type="protein sequence ID" value="HHJ64375.1"/>
    <property type="molecule type" value="Genomic_DNA"/>
</dbReference>
<accession>A0A7C5Q8X4</accession>
<dbReference type="Pfam" id="PF01734">
    <property type="entry name" value="Patatin"/>
    <property type="match status" value="1"/>
</dbReference>
<organism evidence="7">
    <name type="scientific">Aquifex aeolicus</name>
    <dbReference type="NCBI Taxonomy" id="63363"/>
    <lineage>
        <taxon>Bacteria</taxon>
        <taxon>Pseudomonadati</taxon>
        <taxon>Aquificota</taxon>
        <taxon>Aquificia</taxon>
        <taxon>Aquificales</taxon>
        <taxon>Aquificaceae</taxon>
        <taxon>Aquifex</taxon>
    </lineage>
</organism>
<feature type="active site" description="Nucleophile" evidence="4">
    <location>
        <position position="38"/>
    </location>
</feature>
<evidence type="ECO:0000256" key="5">
    <source>
        <dbReference type="SAM" id="MobiDB-lite"/>
    </source>
</evidence>